<dbReference type="EMBL" id="KL584769">
    <property type="protein sequence ID" value="KEQ92626.1"/>
    <property type="molecule type" value="Genomic_DNA"/>
</dbReference>
<proteinExistence type="predicted"/>
<dbReference type="AlphaFoldDB" id="A0A074Z0N2"/>
<reference evidence="1 2" key="1">
    <citation type="journal article" date="2014" name="BMC Genomics">
        <title>Genome sequencing of four Aureobasidium pullulans varieties: biotechnological potential, stress tolerance, and description of new species.</title>
        <authorList>
            <person name="Gostin Ar C."/>
            <person name="Ohm R.A."/>
            <person name="Kogej T."/>
            <person name="Sonjak S."/>
            <person name="Turk M."/>
            <person name="Zajc J."/>
            <person name="Zalar P."/>
            <person name="Grube M."/>
            <person name="Sun H."/>
            <person name="Han J."/>
            <person name="Sharma A."/>
            <person name="Chiniquy J."/>
            <person name="Ngan C.Y."/>
            <person name="Lipzen A."/>
            <person name="Barry K."/>
            <person name="Grigoriev I.V."/>
            <person name="Gunde-Cimerman N."/>
        </authorList>
    </citation>
    <scope>NUCLEOTIDE SEQUENCE [LARGE SCALE GENOMIC DNA]</scope>
    <source>
        <strain evidence="1 2">EXF-2481</strain>
    </source>
</reference>
<sequence length="308" mass="31303">MNREPVTRATITSNTQSDFASCVNACRNVGGCIGTSYVISSGLCTYFSAFTTVSANTGTNVAFPANITCPNLNGYSYLDSSGSEYGILCNQAFPASSNITTQNGYTSLATCSNACSFSAGCLASSFVNGQCTFVSNLNTNTNSGQSLPGAVMLVLLQSRAVEVISTTGLVSRSTSYSVVQGLPSAAAAVQKGQNPYDAVASAYLGCGNAFWQPRCATAAATSSISRFSTIYMPTTPMQSVAAPAATSSAATSRPTSTAVASSSILGVATSTTSSTTLRPTSVFITTSSTTRSSSTACSKLLGLIPVGC</sequence>
<protein>
    <recommendedName>
        <fullName evidence="3">Apple domain-containing protein</fullName>
    </recommendedName>
</protein>
<dbReference type="STRING" id="1043005.A0A074Z0N2"/>
<evidence type="ECO:0008006" key="3">
    <source>
        <dbReference type="Google" id="ProtNLM"/>
    </source>
</evidence>
<dbReference type="HOGENOM" id="CLU_903101_0_0_1"/>
<dbReference type="OrthoDB" id="3938001at2759"/>
<dbReference type="Proteomes" id="UP000030641">
    <property type="component" value="Unassembled WGS sequence"/>
</dbReference>
<name>A0A074Z0N2_AURSE</name>
<evidence type="ECO:0000313" key="2">
    <source>
        <dbReference type="Proteomes" id="UP000030641"/>
    </source>
</evidence>
<gene>
    <name evidence="1" type="ORF">AUEXF2481DRAFT_31878</name>
</gene>
<dbReference type="RefSeq" id="XP_013341120.1">
    <property type="nucleotide sequence ID" value="XM_013485666.1"/>
</dbReference>
<dbReference type="InParanoid" id="A0A074Z0N2"/>
<keyword evidence="2" id="KW-1185">Reference proteome</keyword>
<dbReference type="GeneID" id="25364529"/>
<accession>A0A074Z0N2</accession>
<organism evidence="1 2">
    <name type="scientific">Aureobasidium subglaciale (strain EXF-2481)</name>
    <name type="common">Aureobasidium pullulans var. subglaciale</name>
    <dbReference type="NCBI Taxonomy" id="1043005"/>
    <lineage>
        <taxon>Eukaryota</taxon>
        <taxon>Fungi</taxon>
        <taxon>Dikarya</taxon>
        <taxon>Ascomycota</taxon>
        <taxon>Pezizomycotina</taxon>
        <taxon>Dothideomycetes</taxon>
        <taxon>Dothideomycetidae</taxon>
        <taxon>Dothideales</taxon>
        <taxon>Saccotheciaceae</taxon>
        <taxon>Aureobasidium</taxon>
    </lineage>
</organism>
<evidence type="ECO:0000313" key="1">
    <source>
        <dbReference type="EMBL" id="KEQ92626.1"/>
    </source>
</evidence>